<evidence type="ECO:0000313" key="12">
    <source>
        <dbReference type="Proteomes" id="UP000308000"/>
    </source>
</evidence>
<dbReference type="EMBL" id="VBRC01000003">
    <property type="protein sequence ID" value="TLK30141.1"/>
    <property type="molecule type" value="Genomic_DNA"/>
</dbReference>
<evidence type="ECO:0000256" key="2">
    <source>
        <dbReference type="ARBA" id="ARBA00022475"/>
    </source>
</evidence>
<feature type="active site" evidence="9">
    <location>
        <position position="164"/>
    </location>
</feature>
<dbReference type="PANTHER" id="PTHR33695">
    <property type="entry name" value="LIPOPROTEIN SIGNAL PEPTIDASE"/>
    <property type="match status" value="1"/>
</dbReference>
<proteinExistence type="inferred from homology"/>
<dbReference type="Proteomes" id="UP000308000">
    <property type="component" value="Unassembled WGS sequence"/>
</dbReference>
<keyword evidence="2 9" id="KW-1003">Cell membrane</keyword>
<reference evidence="11 12" key="1">
    <citation type="submission" date="2019-04" db="EMBL/GenBank/DDBJ databases">
        <title>Deinococcus metalilatus MA1002 mutant No.5.</title>
        <authorList>
            <person name="Park W."/>
            <person name="Park C."/>
        </authorList>
    </citation>
    <scope>NUCLEOTIDE SEQUENCE [LARGE SCALE GENOMIC DNA]</scope>
    <source>
        <strain evidence="11 12">MA1002-m5</strain>
    </source>
</reference>
<dbReference type="GO" id="GO:0006508">
    <property type="term" value="P:proteolysis"/>
    <property type="evidence" value="ECO:0007669"/>
    <property type="project" value="UniProtKB-KW"/>
</dbReference>
<keyword evidence="6 9" id="KW-0378">Hydrolase</keyword>
<name>A0AAJ5F691_9DEIO</name>
<evidence type="ECO:0000313" key="11">
    <source>
        <dbReference type="EMBL" id="TLK30141.1"/>
    </source>
</evidence>
<comment type="function">
    <text evidence="9">This protein specifically catalyzes the removal of signal peptides from prolipoproteins.</text>
</comment>
<evidence type="ECO:0000256" key="9">
    <source>
        <dbReference type="HAMAP-Rule" id="MF_00161"/>
    </source>
</evidence>
<dbReference type="GO" id="GO:0004190">
    <property type="term" value="F:aspartic-type endopeptidase activity"/>
    <property type="evidence" value="ECO:0007669"/>
    <property type="project" value="UniProtKB-UniRule"/>
</dbReference>
<evidence type="ECO:0000256" key="6">
    <source>
        <dbReference type="ARBA" id="ARBA00022801"/>
    </source>
</evidence>
<keyword evidence="8 9" id="KW-0472">Membrane</keyword>
<keyword evidence="7 9" id="KW-1133">Transmembrane helix</keyword>
<evidence type="ECO:0000256" key="8">
    <source>
        <dbReference type="ARBA" id="ARBA00023136"/>
    </source>
</evidence>
<accession>A0AAJ5F691</accession>
<keyword evidence="5 9" id="KW-0064">Aspartyl protease</keyword>
<dbReference type="EC" id="3.4.23.36" evidence="9"/>
<dbReference type="PRINTS" id="PR00781">
    <property type="entry name" value="LIPOSIGPTASE"/>
</dbReference>
<comment type="catalytic activity">
    <reaction evidence="9">
        <text>Release of signal peptides from bacterial membrane prolipoproteins. Hydrolyzes -Xaa-Yaa-Zaa-|-(S,diacylglyceryl)Cys-, in which Xaa is hydrophobic (preferably Leu), and Yaa (Ala or Ser) and Zaa (Gly or Ala) have small, neutral side chains.</text>
        <dbReference type="EC" id="3.4.23.36"/>
    </reaction>
</comment>
<organism evidence="11 12">
    <name type="scientific">Deinococcus metallilatus</name>
    <dbReference type="NCBI Taxonomy" id="1211322"/>
    <lineage>
        <taxon>Bacteria</taxon>
        <taxon>Thermotogati</taxon>
        <taxon>Deinococcota</taxon>
        <taxon>Deinococci</taxon>
        <taxon>Deinococcales</taxon>
        <taxon>Deinococcaceae</taxon>
        <taxon>Deinococcus</taxon>
    </lineage>
</organism>
<comment type="caution">
    <text evidence="11">The sequence shown here is derived from an EMBL/GenBank/DDBJ whole genome shotgun (WGS) entry which is preliminary data.</text>
</comment>
<keyword evidence="3 9" id="KW-0645">Protease</keyword>
<evidence type="ECO:0000256" key="4">
    <source>
        <dbReference type="ARBA" id="ARBA00022692"/>
    </source>
</evidence>
<dbReference type="NCBIfam" id="NF011359">
    <property type="entry name" value="PRK14777.1"/>
    <property type="match status" value="1"/>
</dbReference>
<evidence type="ECO:0000256" key="1">
    <source>
        <dbReference type="ARBA" id="ARBA00006139"/>
    </source>
</evidence>
<comment type="similarity">
    <text evidence="1 9 10">Belongs to the peptidase A8 family.</text>
</comment>
<protein>
    <recommendedName>
        <fullName evidence="9">Lipoprotein signal peptidase</fullName>
        <ecNumber evidence="9">3.4.23.36</ecNumber>
    </recommendedName>
    <alternativeName>
        <fullName evidence="9">Prolipoprotein signal peptidase</fullName>
    </alternativeName>
    <alternativeName>
        <fullName evidence="9">Signal peptidase II</fullName>
        <shortName evidence="9">SPase II</shortName>
    </alternativeName>
</protein>
<evidence type="ECO:0000256" key="7">
    <source>
        <dbReference type="ARBA" id="ARBA00022989"/>
    </source>
</evidence>
<dbReference type="GO" id="GO:0005886">
    <property type="term" value="C:plasma membrane"/>
    <property type="evidence" value="ECO:0007669"/>
    <property type="project" value="UniProtKB-SubCell"/>
</dbReference>
<feature type="active site" evidence="9">
    <location>
        <position position="190"/>
    </location>
</feature>
<dbReference type="PANTHER" id="PTHR33695:SF1">
    <property type="entry name" value="LIPOPROTEIN SIGNAL PEPTIDASE"/>
    <property type="match status" value="1"/>
</dbReference>
<dbReference type="HAMAP" id="MF_00161">
    <property type="entry name" value="LspA"/>
    <property type="match status" value="1"/>
</dbReference>
<evidence type="ECO:0000256" key="10">
    <source>
        <dbReference type="RuleBase" id="RU004181"/>
    </source>
</evidence>
<dbReference type="InterPro" id="IPR001872">
    <property type="entry name" value="Peptidase_A8"/>
</dbReference>
<evidence type="ECO:0000256" key="3">
    <source>
        <dbReference type="ARBA" id="ARBA00022670"/>
    </source>
</evidence>
<dbReference type="NCBIfam" id="TIGR00077">
    <property type="entry name" value="lspA"/>
    <property type="match status" value="1"/>
</dbReference>
<feature type="transmembrane region" description="Helical" evidence="9">
    <location>
        <begin position="185"/>
        <end position="207"/>
    </location>
</feature>
<feature type="transmembrane region" description="Helical" evidence="9">
    <location>
        <begin position="110"/>
        <end position="130"/>
    </location>
</feature>
<comment type="pathway">
    <text evidence="9">Protein modification; lipoprotein biosynthesis (signal peptide cleavage).</text>
</comment>
<keyword evidence="4 9" id="KW-0812">Transmembrane</keyword>
<gene>
    <name evidence="9 11" type="primary">lspA</name>
    <name evidence="11" type="ORF">FCS05_04565</name>
</gene>
<feature type="transmembrane region" description="Helical" evidence="9">
    <location>
        <begin position="137"/>
        <end position="154"/>
    </location>
</feature>
<comment type="subcellular location">
    <subcellularLocation>
        <location evidence="9">Cell membrane</location>
        <topology evidence="9">Multi-pass membrane protein</topology>
    </subcellularLocation>
</comment>
<feature type="transmembrane region" description="Helical" evidence="9">
    <location>
        <begin position="51"/>
        <end position="70"/>
    </location>
</feature>
<sequence>MEGFHVRHAVHCRRAERGQCEQSPPGNWHVHAGRLPILRGVPTLLARPRTFPAWVPLLIAALLIAADQALKAWALAHLQEGAAPVPFIPGVLDWVLTFNTGAAWSLLSGSAVPLAVARLLVGLGILAYLVVRPQNRFLTVVLSMIAAGAIGNTIDGLRLGRVTDMLHAPPLSAVTQALHAGNFPIFNLADSLVVVGTLLLLIASFVGENKPKV</sequence>
<evidence type="ECO:0000256" key="5">
    <source>
        <dbReference type="ARBA" id="ARBA00022750"/>
    </source>
</evidence>
<dbReference type="AlphaFoldDB" id="A0AAJ5F691"/>
<dbReference type="Pfam" id="PF01252">
    <property type="entry name" value="Peptidase_A8"/>
    <property type="match status" value="1"/>
</dbReference>